<sequence length="56" mass="6520">MQNCILFGVRPILIHMFKFHRGVCGVQIQLAKYLTCECNFSVFNCNSISFGFIFWP</sequence>
<reference evidence="1" key="2">
    <citation type="journal article" date="2015" name="Data Brief">
        <title>Shoot transcriptome of the giant reed, Arundo donax.</title>
        <authorList>
            <person name="Barrero R.A."/>
            <person name="Guerrero F.D."/>
            <person name="Moolhuijzen P."/>
            <person name="Goolsby J.A."/>
            <person name="Tidwell J."/>
            <person name="Bellgard S.E."/>
            <person name="Bellgard M.I."/>
        </authorList>
    </citation>
    <scope>NUCLEOTIDE SEQUENCE</scope>
    <source>
        <tissue evidence="1">Shoot tissue taken approximately 20 cm above the soil surface</tissue>
    </source>
</reference>
<name>A0A0A9ARH5_ARUDO</name>
<evidence type="ECO:0000313" key="1">
    <source>
        <dbReference type="EMBL" id="JAD54364.1"/>
    </source>
</evidence>
<protein>
    <submittedName>
        <fullName evidence="1">Uncharacterized protein</fullName>
    </submittedName>
</protein>
<proteinExistence type="predicted"/>
<reference evidence="1" key="1">
    <citation type="submission" date="2014-09" db="EMBL/GenBank/DDBJ databases">
        <authorList>
            <person name="Magalhaes I.L.F."/>
            <person name="Oliveira U."/>
            <person name="Santos F.R."/>
            <person name="Vidigal T.H.D.A."/>
            <person name="Brescovit A.D."/>
            <person name="Santos A.J."/>
        </authorList>
    </citation>
    <scope>NUCLEOTIDE SEQUENCE</scope>
    <source>
        <tissue evidence="1">Shoot tissue taken approximately 20 cm above the soil surface</tissue>
    </source>
</reference>
<accession>A0A0A9ARH5</accession>
<dbReference type="EMBL" id="GBRH01243531">
    <property type="protein sequence ID" value="JAD54364.1"/>
    <property type="molecule type" value="Transcribed_RNA"/>
</dbReference>
<organism evidence="1">
    <name type="scientific">Arundo donax</name>
    <name type="common">Giant reed</name>
    <name type="synonym">Donax arundinaceus</name>
    <dbReference type="NCBI Taxonomy" id="35708"/>
    <lineage>
        <taxon>Eukaryota</taxon>
        <taxon>Viridiplantae</taxon>
        <taxon>Streptophyta</taxon>
        <taxon>Embryophyta</taxon>
        <taxon>Tracheophyta</taxon>
        <taxon>Spermatophyta</taxon>
        <taxon>Magnoliopsida</taxon>
        <taxon>Liliopsida</taxon>
        <taxon>Poales</taxon>
        <taxon>Poaceae</taxon>
        <taxon>PACMAD clade</taxon>
        <taxon>Arundinoideae</taxon>
        <taxon>Arundineae</taxon>
        <taxon>Arundo</taxon>
    </lineage>
</organism>
<dbReference type="AlphaFoldDB" id="A0A0A9ARH5"/>